<dbReference type="GO" id="GO:0003735">
    <property type="term" value="F:structural constituent of ribosome"/>
    <property type="evidence" value="ECO:0007669"/>
    <property type="project" value="InterPro"/>
</dbReference>
<keyword evidence="3 4" id="KW-0687">Ribonucleoprotein</keyword>
<keyword evidence="7" id="KW-1185">Reference proteome</keyword>
<evidence type="ECO:0000256" key="4">
    <source>
        <dbReference type="RuleBase" id="RU000666"/>
    </source>
</evidence>
<dbReference type="PANTHER" id="PTHR10369">
    <property type="entry name" value="60S RIBOSOMAL PROTEIN L36A/L44"/>
    <property type="match status" value="1"/>
</dbReference>
<dbReference type="EMBL" id="CAJPDS010000112">
    <property type="protein sequence ID" value="CAF9938341.1"/>
    <property type="molecule type" value="Genomic_DNA"/>
</dbReference>
<accession>A0A8H3G8Z6</accession>
<dbReference type="InterPro" id="IPR000552">
    <property type="entry name" value="Ribosomal_eL44"/>
</dbReference>
<dbReference type="GO" id="GO:0005840">
    <property type="term" value="C:ribosome"/>
    <property type="evidence" value="ECO:0007669"/>
    <property type="project" value="UniProtKB-KW"/>
</dbReference>
<dbReference type="Proteomes" id="UP000664521">
    <property type="component" value="Unassembled WGS sequence"/>
</dbReference>
<gene>
    <name evidence="6" type="primary">SEC18_1</name>
    <name evidence="6" type="ORF">HETSPECPRED_001035</name>
</gene>
<organism evidence="6 7">
    <name type="scientific">Heterodermia speciosa</name>
    <dbReference type="NCBI Taxonomy" id="116794"/>
    <lineage>
        <taxon>Eukaryota</taxon>
        <taxon>Fungi</taxon>
        <taxon>Dikarya</taxon>
        <taxon>Ascomycota</taxon>
        <taxon>Pezizomycotina</taxon>
        <taxon>Lecanoromycetes</taxon>
        <taxon>OSLEUM clade</taxon>
        <taxon>Lecanoromycetidae</taxon>
        <taxon>Caliciales</taxon>
        <taxon>Physciaceae</taxon>
        <taxon>Heterodermia</taxon>
    </lineage>
</organism>
<reference evidence="6" key="1">
    <citation type="submission" date="2021-03" db="EMBL/GenBank/DDBJ databases">
        <authorList>
            <person name="Tagirdzhanova G."/>
        </authorList>
    </citation>
    <scope>NUCLEOTIDE SEQUENCE</scope>
</reference>
<feature type="compositionally biased region" description="Low complexity" evidence="5">
    <location>
        <begin position="223"/>
        <end position="235"/>
    </location>
</feature>
<feature type="region of interest" description="Disordered" evidence="5">
    <location>
        <begin position="223"/>
        <end position="252"/>
    </location>
</feature>
<proteinExistence type="inferred from homology"/>
<evidence type="ECO:0000256" key="2">
    <source>
        <dbReference type="ARBA" id="ARBA00022980"/>
    </source>
</evidence>
<dbReference type="Gene3D" id="3.10.450.80">
    <property type="match status" value="1"/>
</dbReference>
<dbReference type="InterPro" id="IPR009097">
    <property type="entry name" value="Cyclic_Pdiesterase"/>
</dbReference>
<comment type="similarity">
    <text evidence="1 4">Belongs to the eukaryotic ribosomal protein eL42 family.</text>
</comment>
<evidence type="ECO:0000313" key="6">
    <source>
        <dbReference type="EMBL" id="CAF9938341.1"/>
    </source>
</evidence>
<sequence>MAVETAASGSNVFEDLSGVSGTTSGNPYDALLSLCQNDQNQIQDRYATHRTTRNAQQKAKLLDASFRGFNIDPVLYKLSNRTLYPDYFDPRHCLVFWARPPAALKVLIGEVQSMLRASMPSRIVLFEHQDEVGYASRGLELIVVVDLWLMPLECLHMTALEITHSQTEQEIDLLVQKLGPMIPTITDYPHTHHARLIKPMLSYDSAAIALSFVPAAGENFSFSHSSSRPSQPAQSTDEQHQANPEPEVRQDDSYTYHHLRRSLYELCVEAGVEVASRYTVPSAHLTIARFITQKDISAPRANNGKAQPVQDDEIKIEAVSVAKEKVQMLVDNIEAINARLQDEYWPKKGREEAVIKNGGEWIVNVPKTRRTYCKGKDCKKHTQHKVTQYKAGKASAVAQGKRRYDRKQSGYGGQTKPVFHKKAKTTKKVVLRLECTACKTKAQLALKRCKHFELGGDKKTKGAALVF</sequence>
<evidence type="ECO:0000256" key="5">
    <source>
        <dbReference type="SAM" id="MobiDB-lite"/>
    </source>
</evidence>
<protein>
    <submittedName>
        <fullName evidence="6">Transport between ER and Golgi ATPase protein</fullName>
    </submittedName>
</protein>
<dbReference type="SUPFAM" id="SSF57829">
    <property type="entry name" value="Zn-binding ribosomal proteins"/>
    <property type="match status" value="1"/>
</dbReference>
<dbReference type="OrthoDB" id="2967263at2759"/>
<evidence type="ECO:0000256" key="1">
    <source>
        <dbReference type="ARBA" id="ARBA00009364"/>
    </source>
</evidence>
<evidence type="ECO:0000313" key="7">
    <source>
        <dbReference type="Proteomes" id="UP000664521"/>
    </source>
</evidence>
<evidence type="ECO:0000256" key="3">
    <source>
        <dbReference type="ARBA" id="ARBA00023274"/>
    </source>
</evidence>
<keyword evidence="2 4" id="KW-0689">Ribosomal protein</keyword>
<dbReference type="FunFam" id="3.10.450.80:FF:000001">
    <property type="entry name" value="60S ribosomal protein L44"/>
    <property type="match status" value="1"/>
</dbReference>
<dbReference type="InterPro" id="IPR053708">
    <property type="entry name" value="Ribosomal_LSU_eL42"/>
</dbReference>
<dbReference type="PROSITE" id="PS01172">
    <property type="entry name" value="RIBOSOMAL_L44E"/>
    <property type="match status" value="1"/>
</dbReference>
<dbReference type="GO" id="GO:0006412">
    <property type="term" value="P:translation"/>
    <property type="evidence" value="ECO:0007669"/>
    <property type="project" value="InterPro"/>
</dbReference>
<comment type="caution">
    <text evidence="6">The sequence shown here is derived from an EMBL/GenBank/DDBJ whole genome shotgun (WGS) entry which is preliminary data.</text>
</comment>
<dbReference type="AlphaFoldDB" id="A0A8H3G8Z6"/>
<dbReference type="InterPro" id="IPR011332">
    <property type="entry name" value="Ribosomal_zn-bd"/>
</dbReference>
<dbReference type="GO" id="GO:1990904">
    <property type="term" value="C:ribonucleoprotein complex"/>
    <property type="evidence" value="ECO:0007669"/>
    <property type="project" value="UniProtKB-KW"/>
</dbReference>
<dbReference type="Pfam" id="PF00935">
    <property type="entry name" value="Ribosomal_L44"/>
    <property type="match status" value="1"/>
</dbReference>
<dbReference type="SUPFAM" id="SSF55144">
    <property type="entry name" value="LigT-like"/>
    <property type="match status" value="1"/>
</dbReference>
<name>A0A8H3G8Z6_9LECA</name>